<keyword evidence="1" id="KW-0812">Transmembrane</keyword>
<keyword evidence="1" id="KW-0472">Membrane</keyword>
<name>A0A1W1CU24_9ZZZZ</name>
<protein>
    <submittedName>
        <fullName evidence="2">Uncharacterized protein</fullName>
    </submittedName>
</protein>
<feature type="transmembrane region" description="Helical" evidence="1">
    <location>
        <begin position="6"/>
        <end position="33"/>
    </location>
</feature>
<evidence type="ECO:0000313" key="2">
    <source>
        <dbReference type="EMBL" id="SFV69233.1"/>
    </source>
</evidence>
<proteinExistence type="predicted"/>
<dbReference type="AlphaFoldDB" id="A0A1W1CU24"/>
<sequence>MSTELIVFFVITSIIGIGVVVVFSVDSIGAKIFGADDKRQK</sequence>
<evidence type="ECO:0000256" key="1">
    <source>
        <dbReference type="SAM" id="Phobius"/>
    </source>
</evidence>
<accession>A0A1W1CU24</accession>
<gene>
    <name evidence="2" type="ORF">MNB_SM-4-809</name>
</gene>
<keyword evidence="1" id="KW-1133">Transmembrane helix</keyword>
<organism evidence="2">
    <name type="scientific">hydrothermal vent metagenome</name>
    <dbReference type="NCBI Taxonomy" id="652676"/>
    <lineage>
        <taxon>unclassified sequences</taxon>
        <taxon>metagenomes</taxon>
        <taxon>ecological metagenomes</taxon>
    </lineage>
</organism>
<dbReference type="EMBL" id="FPHF01000113">
    <property type="protein sequence ID" value="SFV69233.1"/>
    <property type="molecule type" value="Genomic_DNA"/>
</dbReference>
<reference evidence="2" key="1">
    <citation type="submission" date="2016-10" db="EMBL/GenBank/DDBJ databases">
        <authorList>
            <person name="de Groot N.N."/>
        </authorList>
    </citation>
    <scope>NUCLEOTIDE SEQUENCE</scope>
</reference>